<evidence type="ECO:0000313" key="6">
    <source>
        <dbReference type="EMBL" id="QTE29920.1"/>
    </source>
</evidence>
<gene>
    <name evidence="6" type="ORF">J4E96_02525</name>
</gene>
<proteinExistence type="inferred from homology"/>
<dbReference type="PROSITE" id="PS00687">
    <property type="entry name" value="ALDEHYDE_DEHYDR_GLU"/>
    <property type="match status" value="1"/>
</dbReference>
<dbReference type="NCBIfam" id="NF006916">
    <property type="entry name" value="PRK09407.1"/>
    <property type="match status" value="1"/>
</dbReference>
<dbReference type="AlphaFoldDB" id="A0A8A4ZD65"/>
<protein>
    <submittedName>
        <fullName evidence="6">Succinate-semialdehyde dehydrogenase (NADP(+))</fullName>
    </submittedName>
</protein>
<evidence type="ECO:0000256" key="1">
    <source>
        <dbReference type="ARBA" id="ARBA00009986"/>
    </source>
</evidence>
<evidence type="ECO:0000256" key="3">
    <source>
        <dbReference type="PROSITE-ProRule" id="PRU10007"/>
    </source>
</evidence>
<reference evidence="6" key="1">
    <citation type="submission" date="2021-03" db="EMBL/GenBank/DDBJ databases">
        <title>Pengzhenrongella sicca gen. nov., sp. nov., a new member of suborder Micrococcineae isolated from High-Arctic tundra soil.</title>
        <authorList>
            <person name="Peng F."/>
        </authorList>
    </citation>
    <scope>NUCLEOTIDE SEQUENCE</scope>
    <source>
        <strain evidence="6">LRZ-2</strain>
    </source>
</reference>
<accession>A0A8A4ZD65</accession>
<comment type="similarity">
    <text evidence="1 4">Belongs to the aldehyde dehydrogenase family.</text>
</comment>
<evidence type="ECO:0000313" key="7">
    <source>
        <dbReference type="Proteomes" id="UP000663937"/>
    </source>
</evidence>
<organism evidence="6 7">
    <name type="scientific">Pengzhenrongella sicca</name>
    <dbReference type="NCBI Taxonomy" id="2819238"/>
    <lineage>
        <taxon>Bacteria</taxon>
        <taxon>Bacillati</taxon>
        <taxon>Actinomycetota</taxon>
        <taxon>Actinomycetes</taxon>
        <taxon>Micrococcales</taxon>
        <taxon>Pengzhenrongella</taxon>
    </lineage>
</organism>
<dbReference type="InterPro" id="IPR016161">
    <property type="entry name" value="Ald_DH/histidinol_DH"/>
</dbReference>
<dbReference type="Gene3D" id="3.40.309.10">
    <property type="entry name" value="Aldehyde Dehydrogenase, Chain A, domain 2"/>
    <property type="match status" value="1"/>
</dbReference>
<dbReference type="InterPro" id="IPR015590">
    <property type="entry name" value="Aldehyde_DH_dom"/>
</dbReference>
<dbReference type="InterPro" id="IPR016162">
    <property type="entry name" value="Ald_DH_N"/>
</dbReference>
<keyword evidence="7" id="KW-1185">Reference proteome</keyword>
<dbReference type="KEGG" id="psic:J4E96_02525"/>
<dbReference type="InterPro" id="IPR016163">
    <property type="entry name" value="Ald_DH_C"/>
</dbReference>
<keyword evidence="2 4" id="KW-0560">Oxidoreductase</keyword>
<dbReference type="RefSeq" id="WP_227424235.1">
    <property type="nucleotide sequence ID" value="NZ_CP071868.1"/>
</dbReference>
<evidence type="ECO:0000259" key="5">
    <source>
        <dbReference type="Pfam" id="PF00171"/>
    </source>
</evidence>
<evidence type="ECO:0000256" key="2">
    <source>
        <dbReference type="ARBA" id="ARBA00023002"/>
    </source>
</evidence>
<dbReference type="GO" id="GO:0016620">
    <property type="term" value="F:oxidoreductase activity, acting on the aldehyde or oxo group of donors, NAD or NADP as acceptor"/>
    <property type="evidence" value="ECO:0007669"/>
    <property type="project" value="InterPro"/>
</dbReference>
<dbReference type="Pfam" id="PF00171">
    <property type="entry name" value="Aldedh"/>
    <property type="match status" value="1"/>
</dbReference>
<dbReference type="InterPro" id="IPR029510">
    <property type="entry name" value="Ald_DH_CS_GLU"/>
</dbReference>
<evidence type="ECO:0000256" key="4">
    <source>
        <dbReference type="RuleBase" id="RU003345"/>
    </source>
</evidence>
<dbReference type="Proteomes" id="UP000663937">
    <property type="component" value="Chromosome"/>
</dbReference>
<feature type="active site" evidence="3">
    <location>
        <position position="271"/>
    </location>
</feature>
<dbReference type="EMBL" id="CP071868">
    <property type="protein sequence ID" value="QTE29920.1"/>
    <property type="molecule type" value="Genomic_DNA"/>
</dbReference>
<dbReference type="SUPFAM" id="SSF53720">
    <property type="entry name" value="ALDH-like"/>
    <property type="match status" value="1"/>
</dbReference>
<dbReference type="FunFam" id="3.40.309.10:FF:000009">
    <property type="entry name" value="Aldehyde dehydrogenase A"/>
    <property type="match status" value="1"/>
</dbReference>
<name>A0A8A4ZD65_9MICO</name>
<feature type="domain" description="Aldehyde dehydrogenase" evidence="5">
    <location>
        <begin position="43"/>
        <end position="498"/>
    </location>
</feature>
<dbReference type="Gene3D" id="3.40.605.10">
    <property type="entry name" value="Aldehyde Dehydrogenase, Chain A, domain 1"/>
    <property type="match status" value="1"/>
</dbReference>
<dbReference type="PANTHER" id="PTHR11699">
    <property type="entry name" value="ALDEHYDE DEHYDROGENASE-RELATED"/>
    <property type="match status" value="1"/>
</dbReference>
<sequence>MTSDPRHPQLIDPETDPRATYVLEPDDVRVLLDKIVVSPGARTEMTFAPFTGGPLAAVPLSTPDDVARAARLARAAQRTWAARPVAERAAVLLRLHDLVLTQQSDILDLLQLESGKSRVDAFAEVADIALVARYFGRRAGALLADRGVGGLVPVLTQVRVRRHPVGVVGVISPWNYPLALSLGDVLPALVAGNAVLLKPDTQTALTALWGVEQLEAAGLPAGLVQVVVGDGESIGGAVVDAVDHVCFTGSTATGRIVGAQAGRRLVGASLELGGKNPLYVADDVDVEVAAEGAVRACFASAGQLCVSIERVYVHEAVADAFVVAFVRRVRQLVLGAGLDYQADVGSLTTAAHLAKVTAHVEDAVARGATVLTGGTARGDLGPLFFEPTVLTDVPADALAFREETFGPVVAVYPVASDDEAVAAMNDTEFGLTASVWTRDVRRGRAIAARIEAGSVNVNEGFAASWGSVAAPQGGWKASGLGARHSATGLAHVTREQTVAVQRGAHGLRGPGGTPVLPGIGLGRMYALPAEQWTRAFTGALRLLKAVGRA</sequence>